<feature type="compositionally biased region" description="Basic and acidic residues" evidence="1">
    <location>
        <begin position="606"/>
        <end position="615"/>
    </location>
</feature>
<feature type="compositionally biased region" description="Basic and acidic residues" evidence="1">
    <location>
        <begin position="433"/>
        <end position="457"/>
    </location>
</feature>
<feature type="compositionally biased region" description="Polar residues" evidence="1">
    <location>
        <begin position="419"/>
        <end position="432"/>
    </location>
</feature>
<organism evidence="2">
    <name type="scientific">Oikopleura dioica</name>
    <name type="common">Tunicate</name>
    <dbReference type="NCBI Taxonomy" id="34765"/>
    <lineage>
        <taxon>Eukaryota</taxon>
        <taxon>Metazoa</taxon>
        <taxon>Chordata</taxon>
        <taxon>Tunicata</taxon>
        <taxon>Appendicularia</taxon>
        <taxon>Copelata</taxon>
        <taxon>Oikopleuridae</taxon>
        <taxon>Oikopleura</taxon>
    </lineage>
</organism>
<proteinExistence type="predicted"/>
<keyword evidence="3" id="KW-1185">Reference proteome</keyword>
<feature type="compositionally biased region" description="Basic and acidic residues" evidence="1">
    <location>
        <begin position="494"/>
        <end position="503"/>
    </location>
</feature>
<feature type="compositionally biased region" description="Basic and acidic residues" evidence="1">
    <location>
        <begin position="25"/>
        <end position="37"/>
    </location>
</feature>
<feature type="compositionally biased region" description="Basic and acidic residues" evidence="1">
    <location>
        <begin position="83"/>
        <end position="92"/>
    </location>
</feature>
<feature type="compositionally biased region" description="Basic and acidic residues" evidence="1">
    <location>
        <begin position="163"/>
        <end position="173"/>
    </location>
</feature>
<feature type="compositionally biased region" description="Polar residues" evidence="1">
    <location>
        <begin position="147"/>
        <end position="160"/>
    </location>
</feature>
<feature type="region of interest" description="Disordered" evidence="1">
    <location>
        <begin position="1"/>
        <end position="61"/>
    </location>
</feature>
<feature type="region of interest" description="Disordered" evidence="1">
    <location>
        <begin position="846"/>
        <end position="878"/>
    </location>
</feature>
<evidence type="ECO:0000313" key="2">
    <source>
        <dbReference type="EMBL" id="CBY11044.1"/>
    </source>
</evidence>
<sequence>MPEKEIGKKNEAMPTLEALDDQDDLDHQANEDDHAETGPRIASDPVDELTLAPEERGLLDEEMEEERLLIDEGDDDQVIRNIRDGLPRREADGLSDIAEADEEHSRVEVLDHALSEYAARSASPPTEKMEEDPPAPVEPEKLAKSPKSAQGAQMTRTLVNATEAEKKNSRGEPIDPVEPQDAARTASPPAEKREQDPPAPVEPAQPLEPAVAAQLAETLFSATRKRNFITPNEGHPDARARPSHQEFRARQERPNSTDRRDRRNFEEPEQREERRKIESTIHVPNPRVQPMYTRAELQSKTLGSRPRRSDIIRFTDGKKVRRDELTELQHKLWWLQANEAIKASVYEDPQSWSRTKLKECYRRLRAEVDPPADSTWAATMAEIMRIQETVELLRFIENNRYRQPGEMRMARSNLHRQTDVGSLTQTLDNAQRGTERERKQRAQEEADRQARLDRRRDERVARRREDLLRQDWSRDRSNSPCRSPSQKRATTSSDDDRQGENPAKRWPVNPSRARESGWPSLPTPSKPASSNMPSSWERPAPSARPVSQSWGKESTAASSARKPEPKGWDIPGSSQRSERSSASSSDDRPMTSATSKYERRKANKKARNESLREAELDRAAGELPARMSVRNAYGSRVIPLSVQHMQELRKPKYLLDGNAFKWYFNEGPCQREHSAEHSRLADAKLLKTVGLYDYQASPQFNERAELEETMVTSMGVQRFAPPSLFEGEANRFISKVGDMSLLLDHLYSMTVNPSLENISSTIRAMSQNMRSRQDGPPVLSIFMVTMNTIYSVFGTDKFMYALDYQATQFTKNFAKWLQTLSGDRGERSWVLDAAKNPLSPPGSFPAWGNKSEQGENLHPSVNRWGPGRDASTTGSSDRCIGQAKSHTFSPLCLLKPTFSSVFKLPLSSFLFLLSC</sequence>
<dbReference type="AlphaFoldDB" id="E4XM37"/>
<feature type="compositionally biased region" description="Polar residues" evidence="1">
    <location>
        <begin position="545"/>
        <end position="558"/>
    </location>
</feature>
<feature type="compositionally biased region" description="Basic and acidic residues" evidence="1">
    <location>
        <begin position="234"/>
        <end position="277"/>
    </location>
</feature>
<name>E4XM37_OIKDI</name>
<reference evidence="2" key="1">
    <citation type="journal article" date="2010" name="Science">
        <title>Plasticity of animal genome architecture unmasked by rapid evolution of a pelagic tunicate.</title>
        <authorList>
            <person name="Denoeud F."/>
            <person name="Henriet S."/>
            <person name="Mungpakdee S."/>
            <person name="Aury J.M."/>
            <person name="Da Silva C."/>
            <person name="Brinkmann H."/>
            <person name="Mikhaleva J."/>
            <person name="Olsen L.C."/>
            <person name="Jubin C."/>
            <person name="Canestro C."/>
            <person name="Bouquet J.M."/>
            <person name="Danks G."/>
            <person name="Poulain J."/>
            <person name="Campsteijn C."/>
            <person name="Adamski M."/>
            <person name="Cross I."/>
            <person name="Yadetie F."/>
            <person name="Muffato M."/>
            <person name="Louis A."/>
            <person name="Butcher S."/>
            <person name="Tsagkogeorga G."/>
            <person name="Konrad A."/>
            <person name="Singh S."/>
            <person name="Jensen M.F."/>
            <person name="Cong E.H."/>
            <person name="Eikeseth-Otteraa H."/>
            <person name="Noel B."/>
            <person name="Anthouard V."/>
            <person name="Porcel B.M."/>
            <person name="Kachouri-Lafond R."/>
            <person name="Nishino A."/>
            <person name="Ugolini M."/>
            <person name="Chourrout P."/>
            <person name="Nishida H."/>
            <person name="Aasland R."/>
            <person name="Huzurbazar S."/>
            <person name="Westhof E."/>
            <person name="Delsuc F."/>
            <person name="Lehrach H."/>
            <person name="Reinhardt R."/>
            <person name="Weissenbach J."/>
            <person name="Roy S.W."/>
            <person name="Artiguenave F."/>
            <person name="Postlethwait J.H."/>
            <person name="Manak J.R."/>
            <person name="Thompson E.M."/>
            <person name="Jaillon O."/>
            <person name="Du Pasquier L."/>
            <person name="Boudinot P."/>
            <person name="Liberles D.A."/>
            <person name="Volff J.N."/>
            <person name="Philippe H."/>
            <person name="Lenhard B."/>
            <person name="Roest Crollius H."/>
            <person name="Wincker P."/>
            <person name="Chourrout D."/>
        </authorList>
    </citation>
    <scope>NUCLEOTIDE SEQUENCE [LARGE SCALE GENOMIC DNA]</scope>
</reference>
<dbReference type="EMBL" id="FN653074">
    <property type="protein sequence ID" value="CBY11044.1"/>
    <property type="molecule type" value="Genomic_DNA"/>
</dbReference>
<accession>E4XM37</accession>
<feature type="compositionally biased region" description="Basic and acidic residues" evidence="1">
    <location>
        <begin position="1"/>
        <end position="11"/>
    </location>
</feature>
<feature type="region of interest" description="Disordered" evidence="1">
    <location>
        <begin position="471"/>
        <end position="615"/>
    </location>
</feature>
<evidence type="ECO:0000256" key="1">
    <source>
        <dbReference type="SAM" id="MobiDB-lite"/>
    </source>
</evidence>
<protein>
    <submittedName>
        <fullName evidence="2">Uncharacterized protein</fullName>
    </submittedName>
</protein>
<feature type="region of interest" description="Disordered" evidence="1">
    <location>
        <begin position="83"/>
        <end position="277"/>
    </location>
</feature>
<dbReference type="InParanoid" id="E4XM37"/>
<dbReference type="Proteomes" id="UP000001307">
    <property type="component" value="Unassembled WGS sequence"/>
</dbReference>
<evidence type="ECO:0000313" key="3">
    <source>
        <dbReference type="Proteomes" id="UP000001307"/>
    </source>
</evidence>
<feature type="compositionally biased region" description="Basic and acidic residues" evidence="1">
    <location>
        <begin position="103"/>
        <end position="114"/>
    </location>
</feature>
<feature type="compositionally biased region" description="Polar residues" evidence="1">
    <location>
        <begin position="478"/>
        <end position="492"/>
    </location>
</feature>
<gene>
    <name evidence="2" type="ORF">GSOID_T00014785001</name>
</gene>
<feature type="region of interest" description="Disordered" evidence="1">
    <location>
        <begin position="412"/>
        <end position="457"/>
    </location>
</feature>